<dbReference type="Proteomes" id="UP000185568">
    <property type="component" value="Unassembled WGS sequence"/>
</dbReference>
<reference evidence="2 3" key="1">
    <citation type="submission" date="2016-12" db="EMBL/GenBank/DDBJ databases">
        <title>Domibacillus antri genome sequencing.</title>
        <authorList>
            <person name="Verma A."/>
            <person name="Krishnamurthi S."/>
        </authorList>
    </citation>
    <scope>NUCLEOTIDE SEQUENCE [LARGE SCALE GENOMIC DNA]</scope>
    <source>
        <strain evidence="2 3">XD80</strain>
    </source>
</reference>
<dbReference type="AlphaFoldDB" id="A0A1Q8Q1K6"/>
<organism evidence="2 3">
    <name type="scientific">Domibacillus antri</name>
    <dbReference type="NCBI Taxonomy" id="1714264"/>
    <lineage>
        <taxon>Bacteria</taxon>
        <taxon>Bacillati</taxon>
        <taxon>Bacillota</taxon>
        <taxon>Bacilli</taxon>
        <taxon>Bacillales</taxon>
        <taxon>Bacillaceae</taxon>
        <taxon>Domibacillus</taxon>
    </lineage>
</organism>
<gene>
    <name evidence="2" type="ORF">BTO30_16215</name>
</gene>
<evidence type="ECO:0000256" key="1">
    <source>
        <dbReference type="SAM" id="MobiDB-lite"/>
    </source>
</evidence>
<comment type="caution">
    <text evidence="2">The sequence shown here is derived from an EMBL/GenBank/DDBJ whole genome shotgun (WGS) entry which is preliminary data.</text>
</comment>
<dbReference type="EMBL" id="MSDU01000063">
    <property type="protein sequence ID" value="OLN21223.1"/>
    <property type="molecule type" value="Genomic_DNA"/>
</dbReference>
<proteinExistence type="predicted"/>
<feature type="region of interest" description="Disordered" evidence="1">
    <location>
        <begin position="1"/>
        <end position="23"/>
    </location>
</feature>
<dbReference type="RefSeq" id="WP_075399737.1">
    <property type="nucleotide sequence ID" value="NZ_MSDU01000063.1"/>
</dbReference>
<dbReference type="STRING" id="1714264.BTO30_16215"/>
<evidence type="ECO:0000313" key="3">
    <source>
        <dbReference type="Proteomes" id="UP000185568"/>
    </source>
</evidence>
<keyword evidence="3" id="KW-1185">Reference proteome</keyword>
<name>A0A1Q8Q1K6_9BACI</name>
<protein>
    <submittedName>
        <fullName evidence="2">Uncharacterized protein</fullName>
    </submittedName>
</protein>
<accession>A0A1Q8Q1K6</accession>
<sequence>MKPFTETKKSMSNTESNENDKINRERIEQMASAYNHQERVAHVDKTVELFNAMFARLKASKNGEKK</sequence>
<dbReference type="OrthoDB" id="2972196at2"/>
<evidence type="ECO:0000313" key="2">
    <source>
        <dbReference type="EMBL" id="OLN21223.1"/>
    </source>
</evidence>